<protein>
    <recommendedName>
        <fullName evidence="11">E3 ubiquitin-protein ligase</fullName>
        <ecNumber evidence="11">2.3.2.27</ecNumber>
    </recommendedName>
</protein>
<dbReference type="PROSITE" id="PS50089">
    <property type="entry name" value="ZF_RING_2"/>
    <property type="match status" value="1"/>
</dbReference>
<dbReference type="Gene3D" id="3.30.720.50">
    <property type="match status" value="2"/>
</dbReference>
<dbReference type="InterPro" id="IPR037197">
    <property type="entry name" value="WWE_dom_sf"/>
</dbReference>
<dbReference type="Gene3D" id="3.30.390.130">
    <property type="match status" value="1"/>
</dbReference>
<evidence type="ECO:0000256" key="12">
    <source>
        <dbReference type="SAM" id="MobiDB-lite"/>
    </source>
</evidence>
<evidence type="ECO:0000256" key="11">
    <source>
        <dbReference type="RuleBase" id="RU367105"/>
    </source>
</evidence>
<evidence type="ECO:0000313" key="15">
    <source>
        <dbReference type="EMBL" id="CAH2222588.1"/>
    </source>
</evidence>
<feature type="domain" description="WWE" evidence="14">
    <location>
        <begin position="112"/>
        <end position="188"/>
    </location>
</feature>
<feature type="domain" description="WWE" evidence="14">
    <location>
        <begin position="20"/>
        <end position="111"/>
    </location>
</feature>
<evidence type="ECO:0000256" key="4">
    <source>
        <dbReference type="ARBA" id="ARBA00022679"/>
    </source>
</evidence>
<feature type="domain" description="RING-type" evidence="13">
    <location>
        <begin position="389"/>
        <end position="450"/>
    </location>
</feature>
<dbReference type="SUPFAM" id="SSF117839">
    <property type="entry name" value="WWE domain"/>
    <property type="match status" value="2"/>
</dbReference>
<dbReference type="InterPro" id="IPR039399">
    <property type="entry name" value="Deltex_C_sf"/>
</dbReference>
<dbReference type="GO" id="GO:0005737">
    <property type="term" value="C:cytoplasm"/>
    <property type="evidence" value="ECO:0007669"/>
    <property type="project" value="UniProtKB-SubCell"/>
</dbReference>
<dbReference type="Pfam" id="PF13445">
    <property type="entry name" value="zf-RING_UBOX"/>
    <property type="match status" value="1"/>
</dbReference>
<comment type="subcellular location">
    <subcellularLocation>
        <location evidence="11">Cytoplasm</location>
    </subcellularLocation>
</comment>
<keyword evidence="15" id="KW-0436">Ligase</keyword>
<keyword evidence="7 10" id="KW-0863">Zinc-finger</keyword>
<dbReference type="GO" id="GO:0016874">
    <property type="term" value="F:ligase activity"/>
    <property type="evidence" value="ECO:0007669"/>
    <property type="project" value="UniProtKB-KW"/>
</dbReference>
<keyword evidence="5 11" id="KW-0479">Metal-binding</keyword>
<comment type="catalytic activity">
    <reaction evidence="1 11">
        <text>S-ubiquitinyl-[E2 ubiquitin-conjugating enzyme]-L-cysteine + [acceptor protein]-L-lysine = [E2 ubiquitin-conjugating enzyme]-L-cysteine + N(6)-ubiquitinyl-[acceptor protein]-L-lysine.</text>
        <dbReference type="EC" id="2.3.2.27"/>
    </reaction>
</comment>
<organism evidence="15 16">
    <name type="scientific">Pelobates cultripes</name>
    <name type="common">Western spadefoot toad</name>
    <dbReference type="NCBI Taxonomy" id="61616"/>
    <lineage>
        <taxon>Eukaryota</taxon>
        <taxon>Metazoa</taxon>
        <taxon>Chordata</taxon>
        <taxon>Craniata</taxon>
        <taxon>Vertebrata</taxon>
        <taxon>Euteleostomi</taxon>
        <taxon>Amphibia</taxon>
        <taxon>Batrachia</taxon>
        <taxon>Anura</taxon>
        <taxon>Pelobatoidea</taxon>
        <taxon>Pelobatidae</taxon>
        <taxon>Pelobates</taxon>
    </lineage>
</organism>
<keyword evidence="4 11" id="KW-0808">Transferase</keyword>
<accession>A0AAD1R3T3</accession>
<dbReference type="GO" id="GO:0008270">
    <property type="term" value="F:zinc ion binding"/>
    <property type="evidence" value="ECO:0007669"/>
    <property type="project" value="UniProtKB-KW"/>
</dbReference>
<dbReference type="GO" id="GO:0016567">
    <property type="term" value="P:protein ubiquitination"/>
    <property type="evidence" value="ECO:0007669"/>
    <property type="project" value="UniProtKB-UniRule"/>
</dbReference>
<dbReference type="Gene3D" id="3.30.40.10">
    <property type="entry name" value="Zinc/RING finger domain, C3HC4 (zinc finger)"/>
    <property type="match status" value="1"/>
</dbReference>
<dbReference type="CDD" id="cd09633">
    <property type="entry name" value="Deltex_C"/>
    <property type="match status" value="1"/>
</dbReference>
<dbReference type="InterPro" id="IPR039398">
    <property type="entry name" value="Deltex_fam"/>
</dbReference>
<dbReference type="PANTHER" id="PTHR12622">
    <property type="entry name" value="DELTEX-RELATED"/>
    <property type="match status" value="1"/>
</dbReference>
<proteinExistence type="inferred from homology"/>
<dbReference type="InterPro" id="IPR001841">
    <property type="entry name" value="Znf_RING"/>
</dbReference>
<dbReference type="CDD" id="cd16672">
    <property type="entry name" value="RING-H2_DTX2"/>
    <property type="match status" value="1"/>
</dbReference>
<evidence type="ECO:0000256" key="10">
    <source>
        <dbReference type="PROSITE-ProRule" id="PRU00175"/>
    </source>
</evidence>
<evidence type="ECO:0000256" key="9">
    <source>
        <dbReference type="ARBA" id="ARBA00022976"/>
    </source>
</evidence>
<dbReference type="SUPFAM" id="SSF57850">
    <property type="entry name" value="RING/U-box"/>
    <property type="match status" value="1"/>
</dbReference>
<feature type="compositionally biased region" description="Pro residues" evidence="12">
    <location>
        <begin position="1"/>
        <end position="16"/>
    </location>
</feature>
<reference evidence="15" key="1">
    <citation type="submission" date="2022-03" db="EMBL/GenBank/DDBJ databases">
        <authorList>
            <person name="Alioto T."/>
            <person name="Alioto T."/>
            <person name="Gomez Garrido J."/>
        </authorList>
    </citation>
    <scope>NUCLEOTIDE SEQUENCE</scope>
</reference>
<evidence type="ECO:0000259" key="13">
    <source>
        <dbReference type="PROSITE" id="PS50089"/>
    </source>
</evidence>
<dbReference type="FunFam" id="3.30.390.130:FF:000001">
    <property type="entry name" value="Probable E3 ubiquitin-protein ligase DTX3"/>
    <property type="match status" value="1"/>
</dbReference>
<feature type="region of interest" description="Disordered" evidence="12">
    <location>
        <begin position="334"/>
        <end position="353"/>
    </location>
</feature>
<comment type="similarity">
    <text evidence="3 11">Belongs to the Deltex family.</text>
</comment>
<evidence type="ECO:0000259" key="14">
    <source>
        <dbReference type="PROSITE" id="PS50918"/>
    </source>
</evidence>
<gene>
    <name evidence="15" type="ORF">PECUL_23A023832</name>
</gene>
<dbReference type="AlphaFoldDB" id="A0AAD1R3T3"/>
<dbReference type="FunFam" id="3.30.40.10:FF:000097">
    <property type="entry name" value="E3 ubiquitin-protein ligase DTX4"/>
    <property type="match status" value="1"/>
</dbReference>
<evidence type="ECO:0000256" key="6">
    <source>
        <dbReference type="ARBA" id="ARBA00022737"/>
    </source>
</evidence>
<dbReference type="InterPro" id="IPR013083">
    <property type="entry name" value="Znf_RING/FYVE/PHD"/>
</dbReference>
<keyword evidence="6" id="KW-0677">Repeat</keyword>
<dbReference type="InterPro" id="IPR018123">
    <property type="entry name" value="WWE-dom_subgr"/>
</dbReference>
<keyword evidence="16" id="KW-1185">Reference proteome</keyword>
<evidence type="ECO:0000313" key="16">
    <source>
        <dbReference type="Proteomes" id="UP001295444"/>
    </source>
</evidence>
<evidence type="ECO:0000256" key="8">
    <source>
        <dbReference type="ARBA" id="ARBA00022833"/>
    </source>
</evidence>
<dbReference type="InterPro" id="IPR027370">
    <property type="entry name" value="Znf-RING_euk"/>
</dbReference>
<name>A0AAD1R3T3_PELCU</name>
<sequence>MAAAPPPPGGGPPGFPGNPMLTNQWGSGSLAVAVWEWQDENNKWRPYSSAVSSYIEQCMQSPQLQKGPRGPGNSSSISLGHVDPQLSPYIIDIVTLTQFRQDTGTMRFVRKSLYPADSAPAKGICWEWMNDEGYWSPYEMPVAIFLEEAFCNRQQSVDLALLRLQYHVDFMSFVQTNKITGFRRRVQRRIDTPYPLTPKVGPVHKSAACACYQCLASSGAGPISTRNRHSMGNLPTSSNYQSASRTSLISTNNVGYLPYPKPTLTSAKSAPKLNNTWLPPSTSMPLPGPSSTNGIRIPSIPVQLQAQSLTQPALAGMTGILMSAAGLPVRLTSAPTSAPPHSNPPVTSKSDKISVKRLRKMPKKGGPVEPEQVVKKYLENVEKPSDEDCIICMETLNSQSGYADSSESKTIKPAAVGKLKNCGHVFHQLCMLAMYNNGNKDGSLQCPACKAIYGEKTGTQPKGKMEIFLIPQSLPGHQDCGTIHIVYSITPGTQGPEHPNPGKPYSARGFPRHCYLPDSSKGRLVLELLKLAWARRLIFTIGVSSTTGESDTVVWNEIHHKTEMNSNITGHGFPDPNYLDNVIAELAAQGVTEEGLNA</sequence>
<keyword evidence="9" id="KW-0914">Notch signaling pathway</keyword>
<dbReference type="Pfam" id="PF02825">
    <property type="entry name" value="WWE"/>
    <property type="match status" value="2"/>
</dbReference>
<dbReference type="Proteomes" id="UP001295444">
    <property type="component" value="Chromosome 01"/>
</dbReference>
<evidence type="ECO:0000256" key="5">
    <source>
        <dbReference type="ARBA" id="ARBA00022723"/>
    </source>
</evidence>
<dbReference type="GO" id="GO:0061630">
    <property type="term" value="F:ubiquitin protein ligase activity"/>
    <property type="evidence" value="ECO:0007669"/>
    <property type="project" value="UniProtKB-UniRule"/>
</dbReference>
<dbReference type="PROSITE" id="PS50918">
    <property type="entry name" value="WWE"/>
    <property type="match status" value="2"/>
</dbReference>
<dbReference type="SMART" id="SM00678">
    <property type="entry name" value="WWE"/>
    <property type="match status" value="2"/>
</dbReference>
<dbReference type="InterPro" id="IPR004170">
    <property type="entry name" value="WWE_dom"/>
</dbReference>
<feature type="region of interest" description="Disordered" evidence="12">
    <location>
        <begin position="1"/>
        <end position="22"/>
    </location>
</feature>
<dbReference type="Pfam" id="PF18102">
    <property type="entry name" value="DTC"/>
    <property type="match status" value="1"/>
</dbReference>
<keyword evidence="11" id="KW-0963">Cytoplasm</keyword>
<evidence type="ECO:0000256" key="7">
    <source>
        <dbReference type="ARBA" id="ARBA00022771"/>
    </source>
</evidence>
<dbReference type="EMBL" id="OW240912">
    <property type="protein sequence ID" value="CAH2222588.1"/>
    <property type="molecule type" value="Genomic_DNA"/>
</dbReference>
<evidence type="ECO:0000256" key="3">
    <source>
        <dbReference type="ARBA" id="ARBA00009413"/>
    </source>
</evidence>
<dbReference type="InterPro" id="IPR039396">
    <property type="entry name" value="Deltex_C"/>
</dbReference>
<comment type="pathway">
    <text evidence="2 11">Protein modification; protein ubiquitination.</text>
</comment>
<dbReference type="GO" id="GO:0007219">
    <property type="term" value="P:Notch signaling pathway"/>
    <property type="evidence" value="ECO:0007669"/>
    <property type="project" value="UniProtKB-KW"/>
</dbReference>
<dbReference type="EC" id="2.3.2.27" evidence="11"/>
<keyword evidence="8 11" id="KW-0862">Zinc</keyword>
<dbReference type="SMART" id="SM00184">
    <property type="entry name" value="RING"/>
    <property type="match status" value="1"/>
</dbReference>
<evidence type="ECO:0000256" key="1">
    <source>
        <dbReference type="ARBA" id="ARBA00000900"/>
    </source>
</evidence>
<evidence type="ECO:0000256" key="2">
    <source>
        <dbReference type="ARBA" id="ARBA00004906"/>
    </source>
</evidence>